<feature type="transmembrane region" description="Helical" evidence="2">
    <location>
        <begin position="201"/>
        <end position="220"/>
    </location>
</feature>
<dbReference type="AlphaFoldDB" id="A0A6A6JJJ9"/>
<sequence>MNKRPVPAGADTNTRAYLIFFSYLGTCALLTAYVVQKLLKNYVVLSKSTTARPPPRRHVLLFISLAAGSLLTTWYYMMRYFKVSYQVWLMWRSYYDFSDDQNHWGLWLRDTSLFKEAWEIAIVGNARYWWTQQIFFFACALGLVLEQKGVRRGIRHTWVFMVIGQLVSISFATNLFLIALLLSPPAPPSPSVASSSKRSWLGPWLINFAAIIATEYPAYLLADDVYWHSKNFLPVLLLPHLALLVLPLARAIVPARYFPDDDVEFMERAYKYLWGVTIFAGFLVYRHVTGLAYNYAGIVGMINAILEHPAVSSVGFDVVFCWITWFFWWRIQKQGVAGVEEYEKEEDDSWSGAATTTAGASDGGVLRRR</sequence>
<protein>
    <submittedName>
        <fullName evidence="3">Uncharacterized protein</fullName>
    </submittedName>
</protein>
<dbReference type="GeneID" id="54547865"/>
<feature type="transmembrane region" description="Helical" evidence="2">
    <location>
        <begin position="157"/>
        <end position="181"/>
    </location>
</feature>
<keyword evidence="2" id="KW-0472">Membrane</keyword>
<dbReference type="EMBL" id="ML986492">
    <property type="protein sequence ID" value="KAF2276761.1"/>
    <property type="molecule type" value="Genomic_DNA"/>
</dbReference>
<feature type="transmembrane region" description="Helical" evidence="2">
    <location>
        <begin position="16"/>
        <end position="39"/>
    </location>
</feature>
<name>A0A6A6JJJ9_WESOR</name>
<gene>
    <name evidence="3" type="ORF">EI97DRAFT_320973</name>
</gene>
<keyword evidence="2" id="KW-0812">Transmembrane</keyword>
<organism evidence="3 4">
    <name type="scientific">Westerdykella ornata</name>
    <dbReference type="NCBI Taxonomy" id="318751"/>
    <lineage>
        <taxon>Eukaryota</taxon>
        <taxon>Fungi</taxon>
        <taxon>Dikarya</taxon>
        <taxon>Ascomycota</taxon>
        <taxon>Pezizomycotina</taxon>
        <taxon>Dothideomycetes</taxon>
        <taxon>Pleosporomycetidae</taxon>
        <taxon>Pleosporales</taxon>
        <taxon>Sporormiaceae</taxon>
        <taxon>Westerdykella</taxon>
    </lineage>
</organism>
<proteinExistence type="predicted"/>
<evidence type="ECO:0000256" key="1">
    <source>
        <dbReference type="SAM" id="MobiDB-lite"/>
    </source>
</evidence>
<keyword evidence="2" id="KW-1133">Transmembrane helix</keyword>
<evidence type="ECO:0000313" key="4">
    <source>
        <dbReference type="Proteomes" id="UP000800097"/>
    </source>
</evidence>
<feature type="transmembrane region" description="Helical" evidence="2">
    <location>
        <begin position="59"/>
        <end position="77"/>
    </location>
</feature>
<accession>A0A6A6JJJ9</accession>
<keyword evidence="4" id="KW-1185">Reference proteome</keyword>
<feature type="transmembrane region" description="Helical" evidence="2">
    <location>
        <begin position="128"/>
        <end position="145"/>
    </location>
</feature>
<feature type="transmembrane region" description="Helical" evidence="2">
    <location>
        <begin position="272"/>
        <end position="296"/>
    </location>
</feature>
<feature type="region of interest" description="Disordered" evidence="1">
    <location>
        <begin position="347"/>
        <end position="369"/>
    </location>
</feature>
<evidence type="ECO:0000256" key="2">
    <source>
        <dbReference type="SAM" id="Phobius"/>
    </source>
</evidence>
<evidence type="ECO:0000313" key="3">
    <source>
        <dbReference type="EMBL" id="KAF2276761.1"/>
    </source>
</evidence>
<dbReference type="OrthoDB" id="2126185at2759"/>
<dbReference type="Proteomes" id="UP000800097">
    <property type="component" value="Unassembled WGS sequence"/>
</dbReference>
<feature type="compositionally biased region" description="Low complexity" evidence="1">
    <location>
        <begin position="350"/>
        <end position="369"/>
    </location>
</feature>
<reference evidence="3" key="1">
    <citation type="journal article" date="2020" name="Stud. Mycol.">
        <title>101 Dothideomycetes genomes: a test case for predicting lifestyles and emergence of pathogens.</title>
        <authorList>
            <person name="Haridas S."/>
            <person name="Albert R."/>
            <person name="Binder M."/>
            <person name="Bloem J."/>
            <person name="Labutti K."/>
            <person name="Salamov A."/>
            <person name="Andreopoulos B."/>
            <person name="Baker S."/>
            <person name="Barry K."/>
            <person name="Bills G."/>
            <person name="Bluhm B."/>
            <person name="Cannon C."/>
            <person name="Castanera R."/>
            <person name="Culley D."/>
            <person name="Daum C."/>
            <person name="Ezra D."/>
            <person name="Gonzalez J."/>
            <person name="Henrissat B."/>
            <person name="Kuo A."/>
            <person name="Liang C."/>
            <person name="Lipzen A."/>
            <person name="Lutzoni F."/>
            <person name="Magnuson J."/>
            <person name="Mondo S."/>
            <person name="Nolan M."/>
            <person name="Ohm R."/>
            <person name="Pangilinan J."/>
            <person name="Park H.-J."/>
            <person name="Ramirez L."/>
            <person name="Alfaro M."/>
            <person name="Sun H."/>
            <person name="Tritt A."/>
            <person name="Yoshinaga Y."/>
            <person name="Zwiers L.-H."/>
            <person name="Turgeon B."/>
            <person name="Goodwin S."/>
            <person name="Spatafora J."/>
            <person name="Crous P."/>
            <person name="Grigoriev I."/>
        </authorList>
    </citation>
    <scope>NUCLEOTIDE SEQUENCE</scope>
    <source>
        <strain evidence="3">CBS 379.55</strain>
    </source>
</reference>
<feature type="transmembrane region" description="Helical" evidence="2">
    <location>
        <begin position="232"/>
        <end position="252"/>
    </location>
</feature>
<dbReference type="RefSeq" id="XP_033654300.1">
    <property type="nucleotide sequence ID" value="XM_033794690.1"/>
</dbReference>